<evidence type="ECO:0000313" key="2">
    <source>
        <dbReference type="Proteomes" id="UP000229383"/>
    </source>
</evidence>
<reference evidence="2" key="1">
    <citation type="submission" date="2017-09" db="EMBL/GenBank/DDBJ databases">
        <title>Depth-based differentiation of microbial function through sediment-hosted aquifers and enrichment of novel symbionts in the deep terrestrial subsurface.</title>
        <authorList>
            <person name="Probst A.J."/>
            <person name="Ladd B."/>
            <person name="Jarett J.K."/>
            <person name="Geller-Mcgrath D.E."/>
            <person name="Sieber C.M.K."/>
            <person name="Emerson J.B."/>
            <person name="Anantharaman K."/>
            <person name="Thomas B.C."/>
            <person name="Malmstrom R."/>
            <person name="Stieglmeier M."/>
            <person name="Klingl A."/>
            <person name="Woyke T."/>
            <person name="Ryan C.M."/>
            <person name="Banfield J.F."/>
        </authorList>
    </citation>
    <scope>NUCLEOTIDE SEQUENCE [LARGE SCALE GENOMIC DNA]</scope>
</reference>
<dbReference type="Gene3D" id="3.40.50.620">
    <property type="entry name" value="HUPs"/>
    <property type="match status" value="1"/>
</dbReference>
<name>A0A2H0TG19_9BACT</name>
<gene>
    <name evidence="1" type="ORF">COU46_01245</name>
</gene>
<evidence type="ECO:0000313" key="1">
    <source>
        <dbReference type="EMBL" id="PIR70481.1"/>
    </source>
</evidence>
<comment type="caution">
    <text evidence="1">The sequence shown here is derived from an EMBL/GenBank/DDBJ whole genome shotgun (WGS) entry which is preliminary data.</text>
</comment>
<protein>
    <submittedName>
        <fullName evidence="1">Uncharacterized protein</fullName>
    </submittedName>
</protein>
<dbReference type="InterPro" id="IPR014729">
    <property type="entry name" value="Rossmann-like_a/b/a_fold"/>
</dbReference>
<dbReference type="EMBL" id="PFCN01000016">
    <property type="protein sequence ID" value="PIR70481.1"/>
    <property type="molecule type" value="Genomic_DNA"/>
</dbReference>
<accession>A0A2H0TG19</accession>
<proteinExistence type="predicted"/>
<dbReference type="Proteomes" id="UP000229383">
    <property type="component" value="Unassembled WGS sequence"/>
</dbReference>
<dbReference type="AlphaFoldDB" id="A0A2H0TG19"/>
<organism evidence="1 2">
    <name type="scientific">Candidatus Niyogibacteria bacterium CG10_big_fil_rev_8_21_14_0_10_42_19</name>
    <dbReference type="NCBI Taxonomy" id="1974725"/>
    <lineage>
        <taxon>Bacteria</taxon>
        <taxon>Candidatus Niyogiibacteriota</taxon>
    </lineage>
</organism>
<sequence>MNNDDWLFRKKGYSFMPELERKEVIESLSCVDRVVVMSHSSESDDMSVNNELLNINPHIFVNGGDRNKKNIPEIAVCDKLRCKMVFNIGDGGKVQSSSWLLSKYLKKFSNSSGG</sequence>